<dbReference type="Proteomes" id="UP000202922">
    <property type="component" value="Unassembled WGS sequence"/>
</dbReference>
<evidence type="ECO:0008006" key="3">
    <source>
        <dbReference type="Google" id="ProtNLM"/>
    </source>
</evidence>
<protein>
    <recommendedName>
        <fullName evidence="3">DUF1127 domain-containing protein</fullName>
    </recommendedName>
</protein>
<dbReference type="RefSeq" id="WP_093966371.1">
    <property type="nucleotide sequence ID" value="NZ_FXYE01000001.1"/>
</dbReference>
<accession>A0A238JUA0</accession>
<sequence>MSHAYSTETGAQLDLVFSQMGQGFNAYLERRKAVGMVRELNALSDSELARRGLRRIDIVAHVAAQMGKGTLAC</sequence>
<dbReference type="AlphaFoldDB" id="A0A238JUA0"/>
<dbReference type="EMBL" id="FXYE01000001">
    <property type="protein sequence ID" value="SMX34258.1"/>
    <property type="molecule type" value="Genomic_DNA"/>
</dbReference>
<evidence type="ECO:0000313" key="1">
    <source>
        <dbReference type="EMBL" id="SMX34258.1"/>
    </source>
</evidence>
<name>A0A238JUA0_9RHOB</name>
<gene>
    <name evidence="1" type="ORF">COL8621_01231</name>
</gene>
<organism evidence="1 2">
    <name type="scientific">Actibacterium lipolyticum</name>
    <dbReference type="NCBI Taxonomy" id="1524263"/>
    <lineage>
        <taxon>Bacteria</taxon>
        <taxon>Pseudomonadati</taxon>
        <taxon>Pseudomonadota</taxon>
        <taxon>Alphaproteobacteria</taxon>
        <taxon>Rhodobacterales</taxon>
        <taxon>Roseobacteraceae</taxon>
        <taxon>Actibacterium</taxon>
    </lineage>
</organism>
<proteinExistence type="predicted"/>
<reference evidence="2" key="1">
    <citation type="submission" date="2017-05" db="EMBL/GenBank/DDBJ databases">
        <authorList>
            <person name="Rodrigo-Torres L."/>
            <person name="Arahal R. D."/>
            <person name="Lucena T."/>
        </authorList>
    </citation>
    <scope>NUCLEOTIDE SEQUENCE [LARGE SCALE GENOMIC DNA]</scope>
    <source>
        <strain evidence="2">CECT 8621</strain>
    </source>
</reference>
<dbReference type="OrthoDB" id="7867799at2"/>
<keyword evidence="2" id="KW-1185">Reference proteome</keyword>
<evidence type="ECO:0000313" key="2">
    <source>
        <dbReference type="Proteomes" id="UP000202922"/>
    </source>
</evidence>